<dbReference type="InterPro" id="IPR007016">
    <property type="entry name" value="O-antigen_ligase-rel_domated"/>
</dbReference>
<organism evidence="8 9">
    <name type="scientific">Bacteroides zhangwenhongii</name>
    <dbReference type="NCBI Taxonomy" id="2650157"/>
    <lineage>
        <taxon>Bacteria</taxon>
        <taxon>Pseudomonadati</taxon>
        <taxon>Bacteroidota</taxon>
        <taxon>Bacteroidia</taxon>
        <taxon>Bacteroidales</taxon>
        <taxon>Bacteroidaceae</taxon>
        <taxon>Bacteroides</taxon>
    </lineage>
</organism>
<dbReference type="InterPro" id="IPR011990">
    <property type="entry name" value="TPR-like_helical_dom_sf"/>
</dbReference>
<feature type="transmembrane region" description="Helical" evidence="6">
    <location>
        <begin position="75"/>
        <end position="108"/>
    </location>
</feature>
<keyword evidence="2 6" id="KW-0812">Transmembrane</keyword>
<dbReference type="PROSITE" id="PS50005">
    <property type="entry name" value="TPR"/>
    <property type="match status" value="1"/>
</dbReference>
<evidence type="ECO:0000256" key="1">
    <source>
        <dbReference type="ARBA" id="ARBA00004141"/>
    </source>
</evidence>
<dbReference type="GO" id="GO:0016874">
    <property type="term" value="F:ligase activity"/>
    <property type="evidence" value="ECO:0007669"/>
    <property type="project" value="UniProtKB-KW"/>
</dbReference>
<keyword evidence="3 6" id="KW-1133">Transmembrane helix</keyword>
<dbReference type="PANTHER" id="PTHR37422">
    <property type="entry name" value="TEICHURONIC ACID BIOSYNTHESIS PROTEIN TUAE"/>
    <property type="match status" value="1"/>
</dbReference>
<dbReference type="Proteomes" id="UP001215398">
    <property type="component" value="Unassembled WGS sequence"/>
</dbReference>
<dbReference type="RefSeq" id="WP_272720681.1">
    <property type="nucleotide sequence ID" value="NZ_JAQPYS010000070.1"/>
</dbReference>
<evidence type="ECO:0000256" key="5">
    <source>
        <dbReference type="PROSITE-ProRule" id="PRU00339"/>
    </source>
</evidence>
<comment type="subcellular location">
    <subcellularLocation>
        <location evidence="1">Membrane</location>
        <topology evidence="1">Multi-pass membrane protein</topology>
    </subcellularLocation>
</comment>
<reference evidence="8 9" key="1">
    <citation type="submission" date="2023-01" db="EMBL/GenBank/DDBJ databases">
        <title>Exploring GABA producing Bacteroides strains toward improving mental health.</title>
        <authorList>
            <person name="Yousuf B."/>
            <person name="Bouhlel N.E."/>
            <person name="Mottawea W."/>
            <person name="Hammami R."/>
        </authorList>
    </citation>
    <scope>NUCLEOTIDE SEQUENCE [LARGE SCALE GENOMIC DNA]</scope>
    <source>
        <strain evidence="8 9">UO.H1054</strain>
    </source>
</reference>
<evidence type="ECO:0000259" key="7">
    <source>
        <dbReference type="Pfam" id="PF04932"/>
    </source>
</evidence>
<evidence type="ECO:0000313" key="8">
    <source>
        <dbReference type="EMBL" id="MDC7137281.1"/>
    </source>
</evidence>
<evidence type="ECO:0000313" key="9">
    <source>
        <dbReference type="Proteomes" id="UP001215398"/>
    </source>
</evidence>
<evidence type="ECO:0000256" key="3">
    <source>
        <dbReference type="ARBA" id="ARBA00022989"/>
    </source>
</evidence>
<comment type="caution">
    <text evidence="8">The sequence shown here is derived from an EMBL/GenBank/DDBJ whole genome shotgun (WGS) entry which is preliminary data.</text>
</comment>
<name>A0ABT5H9L3_9BACE</name>
<dbReference type="InterPro" id="IPR019734">
    <property type="entry name" value="TPR_rpt"/>
</dbReference>
<feature type="domain" description="O-antigen ligase-related" evidence="7">
    <location>
        <begin position="80"/>
        <end position="217"/>
    </location>
</feature>
<evidence type="ECO:0000256" key="2">
    <source>
        <dbReference type="ARBA" id="ARBA00022692"/>
    </source>
</evidence>
<keyword evidence="5" id="KW-0802">TPR repeat</keyword>
<sequence length="381" mass="43370">MKNNKYYKYQLGIIVLSGIVESIIAILQRFSFLESNHSLFSVTGTFANPGPLGGFLAICLVVSVGLYIGRNSFGLIGTLVCLIIFVGLLLTDSRAGWIAAMSGILFLLKNKIHLSWKRKCMLSMVLLFVCVVMYLHKKVSADGRLLIWYCTMDMIADKPFLGYGSNGWIANYMYYQAKFFEEHPNSDYAMVADNAAYPYNEFLWIWTEYGIIGLVLVVGLIYWGIAYKSHNRYAYTFRATLVCFTVFACFSYPFHLLLSDTPQRMDIAAQNSFMNDPPEKALEVMEEAAKIIPTCELFCDMGDTYRKLNQYKKAEQCYQLATNMIPSRITPKYKLFVLYKDSGDSLSAVKIANEIMTMKIKIEGSHALKMKGLVRMYLLEH</sequence>
<dbReference type="Pfam" id="PF04932">
    <property type="entry name" value="Wzy_C"/>
    <property type="match status" value="1"/>
</dbReference>
<feature type="transmembrane region" description="Helical" evidence="6">
    <location>
        <begin position="120"/>
        <end position="136"/>
    </location>
</feature>
<feature type="transmembrane region" description="Helical" evidence="6">
    <location>
        <begin position="235"/>
        <end position="254"/>
    </location>
</feature>
<gene>
    <name evidence="8" type="ORF">PQG98_13185</name>
</gene>
<feature type="transmembrane region" description="Helical" evidence="6">
    <location>
        <begin position="203"/>
        <end position="223"/>
    </location>
</feature>
<accession>A0ABT5H9L3</accession>
<evidence type="ECO:0000256" key="6">
    <source>
        <dbReference type="SAM" id="Phobius"/>
    </source>
</evidence>
<proteinExistence type="predicted"/>
<feature type="transmembrane region" description="Helical" evidence="6">
    <location>
        <begin position="39"/>
        <end position="69"/>
    </location>
</feature>
<dbReference type="SMART" id="SM00028">
    <property type="entry name" value="TPR"/>
    <property type="match status" value="1"/>
</dbReference>
<keyword evidence="9" id="KW-1185">Reference proteome</keyword>
<protein>
    <submittedName>
        <fullName evidence="8">O-antigen ligase</fullName>
    </submittedName>
</protein>
<feature type="transmembrane region" description="Helical" evidence="6">
    <location>
        <begin position="6"/>
        <end position="27"/>
    </location>
</feature>
<keyword evidence="8" id="KW-0436">Ligase</keyword>
<dbReference type="Pfam" id="PF13181">
    <property type="entry name" value="TPR_8"/>
    <property type="match status" value="1"/>
</dbReference>
<evidence type="ECO:0000256" key="4">
    <source>
        <dbReference type="ARBA" id="ARBA00023136"/>
    </source>
</evidence>
<dbReference type="PANTHER" id="PTHR37422:SF13">
    <property type="entry name" value="LIPOPOLYSACCHARIDE BIOSYNTHESIS PROTEIN PA4999-RELATED"/>
    <property type="match status" value="1"/>
</dbReference>
<dbReference type="EMBL" id="JAQPYS010000070">
    <property type="protein sequence ID" value="MDC7137281.1"/>
    <property type="molecule type" value="Genomic_DNA"/>
</dbReference>
<dbReference type="Gene3D" id="1.25.40.10">
    <property type="entry name" value="Tetratricopeptide repeat domain"/>
    <property type="match status" value="1"/>
</dbReference>
<keyword evidence="4 6" id="KW-0472">Membrane</keyword>
<dbReference type="InterPro" id="IPR051533">
    <property type="entry name" value="WaaL-like"/>
</dbReference>
<dbReference type="SUPFAM" id="SSF48452">
    <property type="entry name" value="TPR-like"/>
    <property type="match status" value="1"/>
</dbReference>
<feature type="repeat" description="TPR" evidence="5">
    <location>
        <begin position="295"/>
        <end position="328"/>
    </location>
</feature>